<keyword evidence="4" id="KW-0722">Serine protease inhibitor</keyword>
<evidence type="ECO:0000256" key="5">
    <source>
        <dbReference type="ARBA" id="ARBA00029459"/>
    </source>
</evidence>
<dbReference type="InterPro" id="IPR036201">
    <property type="entry name" value="Pacifastin_dom_sf"/>
</dbReference>
<comment type="subcellular location">
    <subcellularLocation>
        <location evidence="1">Secreted</location>
    </subcellularLocation>
</comment>
<evidence type="ECO:0000256" key="2">
    <source>
        <dbReference type="ARBA" id="ARBA00022525"/>
    </source>
</evidence>
<dbReference type="EMBL" id="OV121133">
    <property type="protein sequence ID" value="CAH0551701.1"/>
    <property type="molecule type" value="Genomic_DNA"/>
</dbReference>
<keyword evidence="7" id="KW-1185">Reference proteome</keyword>
<reference evidence="6" key="1">
    <citation type="submission" date="2021-12" db="EMBL/GenBank/DDBJ databases">
        <authorList>
            <person name="King R."/>
        </authorList>
    </citation>
    <scope>NUCLEOTIDE SEQUENCE</scope>
</reference>
<dbReference type="SUPFAM" id="SSF57283">
    <property type="entry name" value="PMP inhibitors"/>
    <property type="match status" value="1"/>
</dbReference>
<evidence type="ECO:0000256" key="3">
    <source>
        <dbReference type="ARBA" id="ARBA00022690"/>
    </source>
</evidence>
<dbReference type="Proteomes" id="UP001154078">
    <property type="component" value="Chromosome 2"/>
</dbReference>
<keyword evidence="2" id="KW-0964">Secreted</keyword>
<evidence type="ECO:0000313" key="6">
    <source>
        <dbReference type="EMBL" id="CAH0551701.1"/>
    </source>
</evidence>
<evidence type="ECO:0000256" key="1">
    <source>
        <dbReference type="ARBA" id="ARBA00004613"/>
    </source>
</evidence>
<evidence type="ECO:0000313" key="7">
    <source>
        <dbReference type="Proteomes" id="UP001154078"/>
    </source>
</evidence>
<dbReference type="GO" id="GO:0005576">
    <property type="term" value="C:extracellular region"/>
    <property type="evidence" value="ECO:0007669"/>
    <property type="project" value="UniProtKB-SubCell"/>
</dbReference>
<proteinExistence type="inferred from homology"/>
<accession>A0A9P0FDG9</accession>
<comment type="similarity">
    <text evidence="5">Belongs to the protease inhibitor I19 family.</text>
</comment>
<evidence type="ECO:0000256" key="4">
    <source>
        <dbReference type="ARBA" id="ARBA00022900"/>
    </source>
</evidence>
<gene>
    <name evidence="6" type="ORF">MELIAE_LOCUS4257</name>
</gene>
<dbReference type="GO" id="GO:0004867">
    <property type="term" value="F:serine-type endopeptidase inhibitor activity"/>
    <property type="evidence" value="ECO:0007669"/>
    <property type="project" value="UniProtKB-KW"/>
</dbReference>
<dbReference type="AlphaFoldDB" id="A0A9P0FDG9"/>
<name>A0A9P0FDG9_BRAAE</name>
<organism evidence="6 7">
    <name type="scientific">Brassicogethes aeneus</name>
    <name type="common">Rape pollen beetle</name>
    <name type="synonym">Meligethes aeneus</name>
    <dbReference type="NCBI Taxonomy" id="1431903"/>
    <lineage>
        <taxon>Eukaryota</taxon>
        <taxon>Metazoa</taxon>
        <taxon>Ecdysozoa</taxon>
        <taxon>Arthropoda</taxon>
        <taxon>Hexapoda</taxon>
        <taxon>Insecta</taxon>
        <taxon>Pterygota</taxon>
        <taxon>Neoptera</taxon>
        <taxon>Endopterygota</taxon>
        <taxon>Coleoptera</taxon>
        <taxon>Polyphaga</taxon>
        <taxon>Cucujiformia</taxon>
        <taxon>Nitidulidae</taxon>
        <taxon>Meligethinae</taxon>
        <taxon>Brassicogethes</taxon>
    </lineage>
</organism>
<sequence length="140" mass="16557">MFSKTSYARSHITGSVAERSKALVLGTSPKGLATYCKPGSLFRVDCDICRCSKSGYEYSKKINKNLLIYYFQFQNLKRPSMIPRENQNDIDNFDDYYDLDRKQKTYEKLNDNTEYVDNGELSLENNFRRVWQYNKPRVTW</sequence>
<keyword evidence="3" id="KW-0646">Protease inhibitor</keyword>
<dbReference type="OrthoDB" id="10026631at2759"/>
<protein>
    <submittedName>
        <fullName evidence="6">Uncharacterized protein</fullName>
    </submittedName>
</protein>